<evidence type="ECO:0000313" key="4">
    <source>
        <dbReference type="EMBL" id="MBC1510723.1"/>
    </source>
</evidence>
<reference evidence="5 6" key="1">
    <citation type="submission" date="2020-03" db="EMBL/GenBank/DDBJ databases">
        <title>Soil Listeria distribution.</title>
        <authorList>
            <person name="Liao J."/>
            <person name="Wiedmann M."/>
        </authorList>
    </citation>
    <scope>NUCLEOTIDE SEQUENCE [LARGE SCALE GENOMIC DNA]</scope>
    <source>
        <strain evidence="4 6">FSL L7-1515</strain>
        <strain evidence="3 5">FSL L7-1554</strain>
    </source>
</reference>
<dbReference type="GO" id="GO:0003677">
    <property type="term" value="F:DNA binding"/>
    <property type="evidence" value="ECO:0007669"/>
    <property type="project" value="UniProtKB-KW"/>
</dbReference>
<dbReference type="PANTHER" id="PTHR46558">
    <property type="entry name" value="TRACRIPTIONAL REGULATORY PROTEIN-RELATED-RELATED"/>
    <property type="match status" value="1"/>
</dbReference>
<evidence type="ECO:0000256" key="1">
    <source>
        <dbReference type="ARBA" id="ARBA00023125"/>
    </source>
</evidence>
<dbReference type="RefSeq" id="WP_185344472.1">
    <property type="nucleotide sequence ID" value="NZ_JAASTU010000011.1"/>
</dbReference>
<dbReference type="SUPFAM" id="SSF47413">
    <property type="entry name" value="lambda repressor-like DNA-binding domains"/>
    <property type="match status" value="1"/>
</dbReference>
<sequence>MELNKFVGNKIKQYREERGLNQEALAERLQTTRQTISRYENGDRKANQDVLFELAKIFNKRLDDFFPERNLPPVDERGMTVAAHIDDDVTDEELRDILAYIEMKKKLHRGM</sequence>
<dbReference type="Pfam" id="PF01381">
    <property type="entry name" value="HTH_3"/>
    <property type="match status" value="1"/>
</dbReference>
<dbReference type="PROSITE" id="PS50943">
    <property type="entry name" value="HTH_CROC1"/>
    <property type="match status" value="1"/>
</dbReference>
<accession>A0A7X0X517</accession>
<gene>
    <name evidence="3" type="ORF">HCJ38_01205</name>
    <name evidence="4" type="ORF">HCJ59_12590</name>
</gene>
<dbReference type="Proteomes" id="UP000587800">
    <property type="component" value="Unassembled WGS sequence"/>
</dbReference>
<keyword evidence="1" id="KW-0238">DNA-binding</keyword>
<evidence type="ECO:0000313" key="3">
    <source>
        <dbReference type="EMBL" id="MBC1487642.1"/>
    </source>
</evidence>
<keyword evidence="6" id="KW-1185">Reference proteome</keyword>
<proteinExistence type="predicted"/>
<organism evidence="3 5">
    <name type="scientific">Listeria immobilis</name>
    <dbReference type="NCBI Taxonomy" id="2713502"/>
    <lineage>
        <taxon>Bacteria</taxon>
        <taxon>Bacillati</taxon>
        <taxon>Bacillota</taxon>
        <taxon>Bacilli</taxon>
        <taxon>Bacillales</taxon>
        <taxon>Listeriaceae</taxon>
        <taxon>Listeria</taxon>
    </lineage>
</organism>
<dbReference type="CDD" id="cd00093">
    <property type="entry name" value="HTH_XRE"/>
    <property type="match status" value="1"/>
</dbReference>
<dbReference type="SMART" id="SM00530">
    <property type="entry name" value="HTH_XRE"/>
    <property type="match status" value="1"/>
</dbReference>
<dbReference type="EMBL" id="JAASUB010000015">
    <property type="protein sequence ID" value="MBC1510723.1"/>
    <property type="molecule type" value="Genomic_DNA"/>
</dbReference>
<evidence type="ECO:0000259" key="2">
    <source>
        <dbReference type="PROSITE" id="PS50943"/>
    </source>
</evidence>
<dbReference type="EMBL" id="JAASTW010000001">
    <property type="protein sequence ID" value="MBC1487642.1"/>
    <property type="molecule type" value="Genomic_DNA"/>
</dbReference>
<evidence type="ECO:0000313" key="5">
    <source>
        <dbReference type="Proteomes" id="UP000561617"/>
    </source>
</evidence>
<dbReference type="Gene3D" id="1.10.260.40">
    <property type="entry name" value="lambda repressor-like DNA-binding domains"/>
    <property type="match status" value="1"/>
</dbReference>
<dbReference type="PANTHER" id="PTHR46558:SF3">
    <property type="entry name" value="TRANSCRIPTIONAL REGULATOR"/>
    <property type="match status" value="1"/>
</dbReference>
<protein>
    <submittedName>
        <fullName evidence="3">Helix-turn-helix transcriptional regulator</fullName>
    </submittedName>
</protein>
<dbReference type="InterPro" id="IPR010982">
    <property type="entry name" value="Lambda_DNA-bd_dom_sf"/>
</dbReference>
<evidence type="ECO:0000313" key="6">
    <source>
        <dbReference type="Proteomes" id="UP000587800"/>
    </source>
</evidence>
<feature type="domain" description="HTH cro/C1-type" evidence="2">
    <location>
        <begin position="11"/>
        <end position="65"/>
    </location>
</feature>
<comment type="caution">
    <text evidence="3">The sequence shown here is derived from an EMBL/GenBank/DDBJ whole genome shotgun (WGS) entry which is preliminary data.</text>
</comment>
<dbReference type="AlphaFoldDB" id="A0A7X0X517"/>
<name>A0A7X0X517_9LIST</name>
<dbReference type="InterPro" id="IPR001387">
    <property type="entry name" value="Cro/C1-type_HTH"/>
</dbReference>
<dbReference type="Proteomes" id="UP000561617">
    <property type="component" value="Unassembled WGS sequence"/>
</dbReference>